<dbReference type="InterPro" id="IPR020472">
    <property type="entry name" value="WD40_PAC1"/>
</dbReference>
<dbReference type="SUPFAM" id="SSF50978">
    <property type="entry name" value="WD40 repeat-like"/>
    <property type="match status" value="1"/>
</dbReference>
<dbReference type="AlphaFoldDB" id="A0A556U6T1"/>
<dbReference type="PROSITE" id="PS50294">
    <property type="entry name" value="WD_REPEATS_REGION"/>
    <property type="match status" value="3"/>
</dbReference>
<evidence type="ECO:0000256" key="2">
    <source>
        <dbReference type="ARBA" id="ARBA00022574"/>
    </source>
</evidence>
<dbReference type="Pfam" id="PF00400">
    <property type="entry name" value="WD40"/>
    <property type="match status" value="5"/>
</dbReference>
<evidence type="ECO:0000256" key="6">
    <source>
        <dbReference type="PROSITE-ProRule" id="PRU00221"/>
    </source>
</evidence>
<dbReference type="PANTHER" id="PTHR15622:SF12">
    <property type="entry name" value="WD REPEAT AND SOCS BOX-CONTAINING PROTEIN 1"/>
    <property type="match status" value="1"/>
</dbReference>
<feature type="repeat" description="WD" evidence="6">
    <location>
        <begin position="546"/>
        <end position="587"/>
    </location>
</feature>
<protein>
    <recommendedName>
        <fullName evidence="5">WD repeat and SOCS box-containing protein 1</fullName>
    </recommendedName>
</protein>
<dbReference type="PROSITE" id="PS00678">
    <property type="entry name" value="WD_REPEATS_1"/>
    <property type="match status" value="1"/>
</dbReference>
<dbReference type="InterPro" id="IPR051983">
    <property type="entry name" value="WSB_SOCS-box_domain"/>
</dbReference>
<organism evidence="10 11">
    <name type="scientific">Bagarius yarrelli</name>
    <name type="common">Goonch</name>
    <name type="synonym">Bagrus yarrelli</name>
    <dbReference type="NCBI Taxonomy" id="175774"/>
    <lineage>
        <taxon>Eukaryota</taxon>
        <taxon>Metazoa</taxon>
        <taxon>Chordata</taxon>
        <taxon>Craniata</taxon>
        <taxon>Vertebrata</taxon>
        <taxon>Euteleostomi</taxon>
        <taxon>Actinopterygii</taxon>
        <taxon>Neopterygii</taxon>
        <taxon>Teleostei</taxon>
        <taxon>Ostariophysi</taxon>
        <taxon>Siluriformes</taxon>
        <taxon>Sisoridae</taxon>
        <taxon>Sisorinae</taxon>
        <taxon>Bagarius</taxon>
    </lineage>
</organism>
<dbReference type="InterPro" id="IPR019775">
    <property type="entry name" value="WD40_repeat_CS"/>
</dbReference>
<dbReference type="SUPFAM" id="SSF158235">
    <property type="entry name" value="SOCS box-like"/>
    <property type="match status" value="1"/>
</dbReference>
<keyword evidence="2 6" id="KW-0853">WD repeat</keyword>
<dbReference type="InterPro" id="IPR009060">
    <property type="entry name" value="UBA-like_sf"/>
</dbReference>
<dbReference type="InterPro" id="IPR015943">
    <property type="entry name" value="WD40/YVTN_repeat-like_dom_sf"/>
</dbReference>
<feature type="domain" description="SOCS box" evidence="8">
    <location>
        <begin position="675"/>
        <end position="716"/>
    </location>
</feature>
<dbReference type="PROSITE" id="PS50225">
    <property type="entry name" value="SOCS"/>
    <property type="match status" value="1"/>
</dbReference>
<dbReference type="PANTHER" id="PTHR15622">
    <property type="entry name" value="WD40 REPEAT PROTEIN"/>
    <property type="match status" value="1"/>
</dbReference>
<evidence type="ECO:0000313" key="10">
    <source>
        <dbReference type="EMBL" id="TSN39278.1"/>
    </source>
</evidence>
<comment type="pathway">
    <text evidence="1">Protein modification; protein ubiquitination.</text>
</comment>
<sequence>MTSLFRRSSNGGSRGGGAGAGEGSGGSTTGELNNSKPNRQVRRLEFNQAMEDFKTMFPSMDYEVIECVLRSNNGAVDATIDQLLQMSIDDNASDDSSDSDDSIPPEILERTLEPDSSDEEPPPVYSPPTYDMHSSQSTVHEPSSTLASLPQDAACVAGASGASEQERKLKQYLEDERIALFLQNEEFMKELQRNREFLVALERDRLKYESKKSRSAGKAAGEHYVPGSFEACTVVSDDALFRDKLKHMGKCTANSTANLLDDVEGNPCDEESQLRRLAVQEEERPHREALSWPVNPSSIYIVLTHTAKAKFIGELLAPVAPFDQKSGRETWSVAFAPDGSYFAWSQGHRIVRLVPWSRCMRNFSMRKEEWLNGSGPRRLSRQGSDSSLVPGEPREHTIDCGDIVWGLAFGSSVPEKQSRCVNIEWHRFKFGQDQLLLATGLGNGRIKIWDAYTGKLLLNLMDHTDIVRDLTFAPDGSLVLVSASRDKTLRVWDLKDDGNMMKVLRGHQNWVYCSAFSPDSSVLCSVGAGKAVLLWDMDKYTLIRKLEGHHNDVVCCEFSPDGALLATASYDTRVIVWDPHTATVLLELGHIFPPPSPIFAGGANDRWVRSVAFCHDGRHIASLADDRLVRFWSIDEKSPQAIAPLTNGLCCAFSTDGSVLAAGSRDGSVHFWACPRSVASLQHLCRMALRRVLSTQKVYALSVPQCMQDFLAYRRF</sequence>
<dbReference type="OrthoDB" id="538223at2759"/>
<comment type="caution">
    <text evidence="10">The sequence shown here is derived from an EMBL/GenBank/DDBJ whole genome shotgun (WGS) entry which is preliminary data.</text>
</comment>
<name>A0A556U6T1_BAGYA</name>
<keyword evidence="4" id="KW-0833">Ubl conjugation pathway</keyword>
<dbReference type="Proteomes" id="UP000319801">
    <property type="component" value="Unassembled WGS sequence"/>
</dbReference>
<feature type="repeat" description="WD" evidence="6">
    <location>
        <begin position="608"/>
        <end position="642"/>
    </location>
</feature>
<evidence type="ECO:0000259" key="9">
    <source>
        <dbReference type="PROSITE" id="PS51140"/>
    </source>
</evidence>
<feature type="compositionally biased region" description="Gly residues" evidence="7">
    <location>
        <begin position="12"/>
        <end position="28"/>
    </location>
</feature>
<feature type="repeat" description="WD" evidence="6">
    <location>
        <begin position="460"/>
        <end position="502"/>
    </location>
</feature>
<feature type="region of interest" description="Disordered" evidence="7">
    <location>
        <begin position="110"/>
        <end position="147"/>
    </location>
</feature>
<feature type="region of interest" description="Disordered" evidence="7">
    <location>
        <begin position="1"/>
        <end position="40"/>
    </location>
</feature>
<feature type="region of interest" description="Disordered" evidence="7">
    <location>
        <begin position="372"/>
        <end position="393"/>
    </location>
</feature>
<feature type="repeat" description="WD" evidence="6">
    <location>
        <begin position="652"/>
        <end position="672"/>
    </location>
</feature>
<dbReference type="InterPro" id="IPR036322">
    <property type="entry name" value="WD40_repeat_dom_sf"/>
</dbReference>
<feature type="compositionally biased region" description="Polar residues" evidence="7">
    <location>
        <begin position="132"/>
        <end position="147"/>
    </location>
</feature>
<evidence type="ECO:0000259" key="8">
    <source>
        <dbReference type="PROSITE" id="PS50225"/>
    </source>
</evidence>
<dbReference type="SMART" id="SM00253">
    <property type="entry name" value="SOCS"/>
    <property type="match status" value="1"/>
</dbReference>
<evidence type="ECO:0000256" key="7">
    <source>
        <dbReference type="SAM" id="MobiDB-lite"/>
    </source>
</evidence>
<dbReference type="InterPro" id="IPR001496">
    <property type="entry name" value="SOCS_box"/>
</dbReference>
<dbReference type="GO" id="GO:0000209">
    <property type="term" value="P:protein polyubiquitination"/>
    <property type="evidence" value="ECO:0007669"/>
    <property type="project" value="TreeGrafter"/>
</dbReference>
<dbReference type="EMBL" id="VCAZ01000056">
    <property type="protein sequence ID" value="TSN39278.1"/>
    <property type="molecule type" value="Genomic_DNA"/>
</dbReference>
<dbReference type="SMART" id="SM00546">
    <property type="entry name" value="CUE"/>
    <property type="match status" value="1"/>
</dbReference>
<keyword evidence="3" id="KW-0677">Repeat</keyword>
<dbReference type="PROSITE" id="PS50082">
    <property type="entry name" value="WD_REPEATS_2"/>
    <property type="match status" value="5"/>
</dbReference>
<accession>A0A556U6T1</accession>
<dbReference type="PRINTS" id="PR00320">
    <property type="entry name" value="GPROTEINBRPT"/>
</dbReference>
<dbReference type="CDD" id="cd14366">
    <property type="entry name" value="CUE_CUED1"/>
    <property type="match status" value="1"/>
</dbReference>
<dbReference type="InterPro" id="IPR040195">
    <property type="entry name" value="CUE_CUED1"/>
</dbReference>
<proteinExistence type="predicted"/>
<evidence type="ECO:0000256" key="1">
    <source>
        <dbReference type="ARBA" id="ARBA00004906"/>
    </source>
</evidence>
<dbReference type="InterPro" id="IPR003892">
    <property type="entry name" value="CUE"/>
</dbReference>
<dbReference type="Pfam" id="PF02845">
    <property type="entry name" value="CUE"/>
    <property type="match status" value="1"/>
</dbReference>
<dbReference type="CDD" id="cd00200">
    <property type="entry name" value="WD40"/>
    <property type="match status" value="1"/>
</dbReference>
<feature type="repeat" description="WD" evidence="6">
    <location>
        <begin position="504"/>
        <end position="545"/>
    </location>
</feature>
<dbReference type="SMART" id="SM00320">
    <property type="entry name" value="WD40"/>
    <property type="match status" value="6"/>
</dbReference>
<evidence type="ECO:0000256" key="4">
    <source>
        <dbReference type="ARBA" id="ARBA00022786"/>
    </source>
</evidence>
<dbReference type="Gene3D" id="1.10.8.10">
    <property type="entry name" value="DNA helicase RuvA subunit, C-terminal domain"/>
    <property type="match status" value="1"/>
</dbReference>
<evidence type="ECO:0000313" key="11">
    <source>
        <dbReference type="Proteomes" id="UP000319801"/>
    </source>
</evidence>
<dbReference type="SUPFAM" id="SSF46934">
    <property type="entry name" value="UBA-like"/>
    <property type="match status" value="1"/>
</dbReference>
<gene>
    <name evidence="10" type="ORF">Baya_9133</name>
</gene>
<dbReference type="GO" id="GO:0043130">
    <property type="term" value="F:ubiquitin binding"/>
    <property type="evidence" value="ECO:0007669"/>
    <property type="project" value="InterPro"/>
</dbReference>
<dbReference type="GO" id="GO:0035556">
    <property type="term" value="P:intracellular signal transduction"/>
    <property type="evidence" value="ECO:0007669"/>
    <property type="project" value="InterPro"/>
</dbReference>
<evidence type="ECO:0000256" key="3">
    <source>
        <dbReference type="ARBA" id="ARBA00022737"/>
    </source>
</evidence>
<dbReference type="SMART" id="SM00969">
    <property type="entry name" value="SOCS_box"/>
    <property type="match status" value="1"/>
</dbReference>
<feature type="domain" description="CUE" evidence="9">
    <location>
        <begin position="45"/>
        <end position="88"/>
    </location>
</feature>
<dbReference type="Gene3D" id="2.130.10.10">
    <property type="entry name" value="YVTN repeat-like/Quinoprotein amine dehydrogenase"/>
    <property type="match status" value="2"/>
</dbReference>
<dbReference type="UniPathway" id="UPA00143"/>
<dbReference type="InterPro" id="IPR036036">
    <property type="entry name" value="SOCS_box-like_dom_sf"/>
</dbReference>
<dbReference type="Gene3D" id="1.10.750.20">
    <property type="entry name" value="SOCS box"/>
    <property type="match status" value="1"/>
</dbReference>
<keyword evidence="11" id="KW-1185">Reference proteome</keyword>
<dbReference type="InterPro" id="IPR001680">
    <property type="entry name" value="WD40_rpt"/>
</dbReference>
<dbReference type="Pfam" id="PF07525">
    <property type="entry name" value="SOCS_box"/>
    <property type="match status" value="1"/>
</dbReference>
<reference evidence="10 11" key="1">
    <citation type="journal article" date="2019" name="Genome Biol. Evol.">
        <title>Whole-Genome Sequencing of the Giant Devil Catfish, Bagarius yarrelli.</title>
        <authorList>
            <person name="Jiang W."/>
            <person name="Lv Y."/>
            <person name="Cheng L."/>
            <person name="Yang K."/>
            <person name="Chao B."/>
            <person name="Wang X."/>
            <person name="Li Y."/>
            <person name="Pan X."/>
            <person name="You X."/>
            <person name="Zhang Y."/>
            <person name="Yang J."/>
            <person name="Li J."/>
            <person name="Zhang X."/>
            <person name="Liu S."/>
            <person name="Sun C."/>
            <person name="Yang J."/>
            <person name="Shi Q."/>
        </authorList>
    </citation>
    <scope>NUCLEOTIDE SEQUENCE [LARGE SCALE GENOMIC DNA]</scope>
    <source>
        <strain evidence="10">JWS20170419001</strain>
        <tissue evidence="10">Muscle</tissue>
    </source>
</reference>
<dbReference type="PROSITE" id="PS51140">
    <property type="entry name" value="CUE"/>
    <property type="match status" value="1"/>
</dbReference>
<evidence type="ECO:0000256" key="5">
    <source>
        <dbReference type="ARBA" id="ARBA00040055"/>
    </source>
</evidence>